<evidence type="ECO:0000256" key="1">
    <source>
        <dbReference type="SAM" id="MobiDB-lite"/>
    </source>
</evidence>
<gene>
    <name evidence="2" type="ORF">AVDCRST_MAG06-778</name>
</gene>
<feature type="non-terminal residue" evidence="2">
    <location>
        <position position="1"/>
    </location>
</feature>
<evidence type="ECO:0000313" key="2">
    <source>
        <dbReference type="EMBL" id="CAA9378743.1"/>
    </source>
</evidence>
<name>A0A6J4N5J6_9ACTN</name>
<feature type="non-terminal residue" evidence="2">
    <location>
        <position position="107"/>
    </location>
</feature>
<dbReference type="AlphaFoldDB" id="A0A6J4N5J6"/>
<sequence length="107" mass="11123">CTSRTTSTWPGRPPSTAPTPSSRALAPRPRRAAPSGSRPRSTASSGSGPSAAGCTGSPRPSPRSAPDGPAPRRGWCLTAGWGREALLLELAYDVEEARPFARIQGWA</sequence>
<dbReference type="EMBL" id="CADCUP010000048">
    <property type="protein sequence ID" value="CAA9378743.1"/>
    <property type="molecule type" value="Genomic_DNA"/>
</dbReference>
<organism evidence="2">
    <name type="scientific">uncultured Nocardioides sp</name>
    <dbReference type="NCBI Taxonomy" id="198441"/>
    <lineage>
        <taxon>Bacteria</taxon>
        <taxon>Bacillati</taxon>
        <taxon>Actinomycetota</taxon>
        <taxon>Actinomycetes</taxon>
        <taxon>Propionibacteriales</taxon>
        <taxon>Nocardioidaceae</taxon>
        <taxon>Nocardioides</taxon>
        <taxon>environmental samples</taxon>
    </lineage>
</organism>
<protein>
    <submittedName>
        <fullName evidence="2">Uncharacterized protein</fullName>
    </submittedName>
</protein>
<reference evidence="2" key="1">
    <citation type="submission" date="2020-02" db="EMBL/GenBank/DDBJ databases">
        <authorList>
            <person name="Meier V. D."/>
        </authorList>
    </citation>
    <scope>NUCLEOTIDE SEQUENCE</scope>
    <source>
        <strain evidence="2">AVDCRST_MAG06</strain>
    </source>
</reference>
<feature type="compositionally biased region" description="Low complexity" evidence="1">
    <location>
        <begin position="18"/>
        <end position="58"/>
    </location>
</feature>
<proteinExistence type="predicted"/>
<feature type="region of interest" description="Disordered" evidence="1">
    <location>
        <begin position="1"/>
        <end position="75"/>
    </location>
</feature>
<accession>A0A6J4N5J6</accession>